<dbReference type="PROSITE" id="PS51671">
    <property type="entry name" value="ACT"/>
    <property type="match status" value="1"/>
</dbReference>
<comment type="pathway">
    <text evidence="3">Amino-acid biosynthesis; L-isoleucine biosynthesis; L-isoleucine from 2-oxobutanoate: step 1/4.</text>
</comment>
<dbReference type="OrthoDB" id="1523722at2"/>
<dbReference type="AlphaFoldDB" id="A0A2S1YPI4"/>
<name>A0A2S1YPI4_9FLAO</name>
<evidence type="ECO:0000256" key="1">
    <source>
        <dbReference type="ARBA" id="ARBA00011744"/>
    </source>
</evidence>
<dbReference type="GO" id="GO:0009099">
    <property type="term" value="P:L-valine biosynthetic process"/>
    <property type="evidence" value="ECO:0007669"/>
    <property type="project" value="UniProtKB-UniRule"/>
</dbReference>
<dbReference type="UniPathway" id="UPA00049">
    <property type="reaction ID" value="UER00059"/>
</dbReference>
<keyword evidence="3" id="KW-0028">Amino-acid biosynthesis</keyword>
<dbReference type="InterPro" id="IPR019455">
    <property type="entry name" value="Acetolactate_synth_ssu_C"/>
</dbReference>
<dbReference type="GO" id="GO:1990610">
    <property type="term" value="F:acetolactate synthase regulator activity"/>
    <property type="evidence" value="ECO:0007669"/>
    <property type="project" value="UniProtKB-UniRule"/>
</dbReference>
<reference evidence="5 6" key="1">
    <citation type="submission" date="2018-05" db="EMBL/GenBank/DDBJ databases">
        <title>Genome sequencing of Flavobacterium sp. HYN0056.</title>
        <authorList>
            <person name="Yi H."/>
            <person name="Baek C."/>
        </authorList>
    </citation>
    <scope>NUCLEOTIDE SEQUENCE [LARGE SCALE GENOMIC DNA]</scope>
    <source>
        <strain evidence="5 6">HYN0056</strain>
    </source>
</reference>
<keyword evidence="3" id="KW-0808">Transferase</keyword>
<accession>A0A2S1YPI4</accession>
<protein>
    <recommendedName>
        <fullName evidence="3">Acetolactate synthase small subunit</fullName>
        <shortName evidence="3">AHAS</shortName>
        <shortName evidence="3">ALS</shortName>
        <ecNumber evidence="3">2.2.1.6</ecNumber>
    </recommendedName>
    <alternativeName>
        <fullName evidence="3">Acetohydroxy-acid synthase small subunit</fullName>
    </alternativeName>
</protein>
<dbReference type="RefSeq" id="WP_109193163.1">
    <property type="nucleotide sequence ID" value="NZ_CP029255.1"/>
</dbReference>
<dbReference type="UniPathway" id="UPA00047">
    <property type="reaction ID" value="UER00055"/>
</dbReference>
<gene>
    <name evidence="5" type="primary">ilvN</name>
    <name evidence="5" type="ORF">HYN56_16375</name>
</gene>
<dbReference type="InterPro" id="IPR002912">
    <property type="entry name" value="ACT_dom"/>
</dbReference>
<evidence type="ECO:0000259" key="4">
    <source>
        <dbReference type="PROSITE" id="PS51671"/>
    </source>
</evidence>
<dbReference type="GO" id="GO:0005829">
    <property type="term" value="C:cytosol"/>
    <property type="evidence" value="ECO:0007669"/>
    <property type="project" value="TreeGrafter"/>
</dbReference>
<dbReference type="Proteomes" id="UP000245250">
    <property type="component" value="Chromosome"/>
</dbReference>
<evidence type="ECO:0000313" key="6">
    <source>
        <dbReference type="Proteomes" id="UP000245250"/>
    </source>
</evidence>
<dbReference type="PANTHER" id="PTHR30239">
    <property type="entry name" value="ACETOLACTATE SYNTHASE SMALL SUBUNIT"/>
    <property type="match status" value="1"/>
</dbReference>
<comment type="similarity">
    <text evidence="3">Belongs to the acetolactate synthase small subunit family.</text>
</comment>
<evidence type="ECO:0000313" key="5">
    <source>
        <dbReference type="EMBL" id="AWK05728.1"/>
    </source>
</evidence>
<dbReference type="Gene3D" id="3.30.70.260">
    <property type="match status" value="1"/>
</dbReference>
<comment type="pathway">
    <text evidence="3">Amino-acid biosynthesis; L-valine biosynthesis; L-valine from pyruvate: step 1/4.</text>
</comment>
<dbReference type="Gene3D" id="3.30.70.1150">
    <property type="entry name" value="ACT-like. Chain A, domain 2"/>
    <property type="match status" value="1"/>
</dbReference>
<feature type="domain" description="ACT" evidence="4">
    <location>
        <begin position="6"/>
        <end position="80"/>
    </location>
</feature>
<dbReference type="KEGG" id="fcr:HYN56_16375"/>
<dbReference type="SUPFAM" id="SSF55021">
    <property type="entry name" value="ACT-like"/>
    <property type="match status" value="2"/>
</dbReference>
<dbReference type="GO" id="GO:0003984">
    <property type="term" value="F:acetolactate synthase activity"/>
    <property type="evidence" value="ECO:0007669"/>
    <property type="project" value="UniProtKB-UniRule"/>
</dbReference>
<organism evidence="5 6">
    <name type="scientific">Flavobacterium crocinum</name>
    <dbReference type="NCBI Taxonomy" id="2183896"/>
    <lineage>
        <taxon>Bacteria</taxon>
        <taxon>Pseudomonadati</taxon>
        <taxon>Bacteroidota</taxon>
        <taxon>Flavobacteriia</taxon>
        <taxon>Flavobacteriales</taxon>
        <taxon>Flavobacteriaceae</taxon>
        <taxon>Flavobacterium</taxon>
    </lineage>
</organism>
<dbReference type="Pfam" id="PF10369">
    <property type="entry name" value="ALS_ss_C"/>
    <property type="match status" value="1"/>
</dbReference>
<comment type="catalytic activity">
    <reaction evidence="2 3">
        <text>2 pyruvate + H(+) = (2S)-2-acetolactate + CO2</text>
        <dbReference type="Rhea" id="RHEA:25249"/>
        <dbReference type="ChEBI" id="CHEBI:15361"/>
        <dbReference type="ChEBI" id="CHEBI:15378"/>
        <dbReference type="ChEBI" id="CHEBI:16526"/>
        <dbReference type="ChEBI" id="CHEBI:58476"/>
        <dbReference type="EC" id="2.2.1.6"/>
    </reaction>
</comment>
<comment type="function">
    <text evidence="3">Catalyzes the conversion of 2 pyruvate molecules into acetolactate in the first common step of the biosynthetic pathway of the branched-amino acids such as leucine, isoleucine, and valine.</text>
</comment>
<dbReference type="InterPro" id="IPR004789">
    <property type="entry name" value="Acetalactate_synth_ssu"/>
</dbReference>
<sequence length="170" mass="19848">MKEQYTLTFYTEDQMGLVNKTAVIFSRRKISFESFNISLCEINSMYRFTIVVTETFETVRNLTLQIEKIIDVYKCYFSTNAEIVYTQTTLFKVLTHKVTNDSVQQLLQKHNPQYRSLERDYTIFEVTAQETEIDSLAKSLIENGLIELIKSPRIALIKSGKGLRDDFEDL</sequence>
<dbReference type="EMBL" id="CP029255">
    <property type="protein sequence ID" value="AWK05728.1"/>
    <property type="molecule type" value="Genomic_DNA"/>
</dbReference>
<comment type="subunit">
    <text evidence="1 3">Dimer of large and small chains.</text>
</comment>
<dbReference type="PANTHER" id="PTHR30239:SF0">
    <property type="entry name" value="ACETOLACTATE SYNTHASE SMALL SUBUNIT 1, CHLOROPLASTIC"/>
    <property type="match status" value="1"/>
</dbReference>
<dbReference type="GO" id="GO:0009097">
    <property type="term" value="P:isoleucine biosynthetic process"/>
    <property type="evidence" value="ECO:0007669"/>
    <property type="project" value="UniProtKB-UniRule"/>
</dbReference>
<proteinExistence type="inferred from homology"/>
<evidence type="ECO:0000256" key="3">
    <source>
        <dbReference type="RuleBase" id="RU368092"/>
    </source>
</evidence>
<dbReference type="InterPro" id="IPR027271">
    <property type="entry name" value="Acetolactate_synth/TF_NikR_C"/>
</dbReference>
<keyword evidence="3" id="KW-0100">Branched-chain amino acid biosynthesis</keyword>
<dbReference type="NCBIfam" id="TIGR00119">
    <property type="entry name" value="acolac_sm"/>
    <property type="match status" value="1"/>
</dbReference>
<keyword evidence="6" id="KW-1185">Reference proteome</keyword>
<dbReference type="EC" id="2.2.1.6" evidence="3"/>
<evidence type="ECO:0000256" key="2">
    <source>
        <dbReference type="ARBA" id="ARBA00048670"/>
    </source>
</evidence>
<dbReference type="InterPro" id="IPR045865">
    <property type="entry name" value="ACT-like_dom_sf"/>
</dbReference>